<organism evidence="1 2">
    <name type="scientific">Pseudomonas syringae pv. japonica str. M301072</name>
    <dbReference type="NCBI Taxonomy" id="629262"/>
    <lineage>
        <taxon>Bacteria</taxon>
        <taxon>Pseudomonadati</taxon>
        <taxon>Pseudomonadota</taxon>
        <taxon>Gammaproteobacteria</taxon>
        <taxon>Pseudomonadales</taxon>
        <taxon>Pseudomonadaceae</taxon>
        <taxon>Pseudomonas</taxon>
        <taxon>Pseudomonas syringae</taxon>
    </lineage>
</organism>
<evidence type="ECO:0000313" key="1">
    <source>
        <dbReference type="EMBL" id="EGH32754.1"/>
    </source>
</evidence>
<reference evidence="1 2" key="1">
    <citation type="journal article" date="2011" name="PLoS Pathog.">
        <title>Dynamic evolution of pathogenicity revealed by sequencing and comparative genomics of 19 Pseudomonas syringae isolates.</title>
        <authorList>
            <person name="Baltrus D.A."/>
            <person name="Nishimura M.T."/>
            <person name="Romanchuk A."/>
            <person name="Chang J.H."/>
            <person name="Mukhtar M.S."/>
            <person name="Cherkis K."/>
            <person name="Roach J."/>
            <person name="Grant S.R."/>
            <person name="Jones C.D."/>
            <person name="Dangl J.L."/>
        </authorList>
    </citation>
    <scope>NUCLEOTIDE SEQUENCE [LARGE SCALE GENOMIC DNA]</scope>
    <source>
        <strain evidence="2">M301072PT</strain>
    </source>
</reference>
<comment type="caution">
    <text evidence="1">The sequence shown here is derived from an EMBL/GenBank/DDBJ whole genome shotgun (WGS) entry which is preliminary data.</text>
</comment>
<gene>
    <name evidence="1" type="ORF">PSYJA_28856</name>
</gene>
<dbReference type="AlphaFoldDB" id="F3FRB2"/>
<dbReference type="EMBL" id="AEAH01001309">
    <property type="protein sequence ID" value="EGH32754.1"/>
    <property type="molecule type" value="Genomic_DNA"/>
</dbReference>
<dbReference type="Proteomes" id="UP000004471">
    <property type="component" value="Unassembled WGS sequence"/>
</dbReference>
<accession>F3FRB2</accession>
<sequence length="325" mass="37645">MNLGVGFTIPADMVHADMYSPAMAFMRDLQRIKGAAPTSISQSRSVFQIEGFPGSAGAWKHLEKACRFHRKKNLTLREKHLEGYYEATSFPRLDFKDTVINFVRAFVGARARQGLEGLIEWKEELQKKFDGEMKRYSSYHNNDVAKERFKEYLDVISTYFAAHHEYEQTITYARFNSPIVVGTIATSANFELTKMFYGSAFEMYGDHFDLLAALNNISHDRPYDQLLNISLAKYRQTDKSKRPDCLKGTGGLDFFYEEYDSSLRNASHHRWIRISDDRRTIEYRNGGSGEKRVLSYAEYTFRCNKLFIQLLVLFAFEIEFFGLLG</sequence>
<evidence type="ECO:0000313" key="2">
    <source>
        <dbReference type="Proteomes" id="UP000004471"/>
    </source>
</evidence>
<dbReference type="PATRIC" id="fig|629262.5.peg.4826"/>
<name>F3FRB2_PSESX</name>
<dbReference type="HOGENOM" id="CLU_690300_0_0_6"/>
<proteinExistence type="predicted"/>
<protein>
    <submittedName>
        <fullName evidence="1">Uncharacterized protein</fullName>
    </submittedName>
</protein>